<keyword evidence="1" id="KW-0812">Transmembrane</keyword>
<keyword evidence="1" id="KW-0472">Membrane</keyword>
<dbReference type="HOGENOM" id="CLU_3221462_0_0_5"/>
<dbReference type="STRING" id="375451.RD1_3166"/>
<dbReference type="Proteomes" id="UP000007029">
    <property type="component" value="Chromosome"/>
</dbReference>
<protein>
    <submittedName>
        <fullName evidence="2">Uncharacterized protein</fullName>
    </submittedName>
</protein>
<evidence type="ECO:0000256" key="1">
    <source>
        <dbReference type="SAM" id="Phobius"/>
    </source>
</evidence>
<name>Q164C0_ROSDO</name>
<dbReference type="KEGG" id="rde:RD1_3166"/>
<dbReference type="EMBL" id="CP000362">
    <property type="protein sequence ID" value="ABG32673.1"/>
    <property type="molecule type" value="Genomic_DNA"/>
</dbReference>
<keyword evidence="3" id="KW-1185">Reference proteome</keyword>
<evidence type="ECO:0000313" key="3">
    <source>
        <dbReference type="Proteomes" id="UP000007029"/>
    </source>
</evidence>
<evidence type="ECO:0000313" key="2">
    <source>
        <dbReference type="EMBL" id="ABG32673.1"/>
    </source>
</evidence>
<proteinExistence type="predicted"/>
<organism evidence="2 3">
    <name type="scientific">Roseobacter denitrificans (strain ATCC 33942 / OCh 114)</name>
    <name type="common">Erythrobacter sp. (strain OCh 114)</name>
    <name type="synonym">Roseobacter denitrificans</name>
    <dbReference type="NCBI Taxonomy" id="375451"/>
    <lineage>
        <taxon>Bacteria</taxon>
        <taxon>Pseudomonadati</taxon>
        <taxon>Pseudomonadota</taxon>
        <taxon>Alphaproteobacteria</taxon>
        <taxon>Rhodobacterales</taxon>
        <taxon>Roseobacteraceae</taxon>
        <taxon>Roseobacter</taxon>
    </lineage>
</organism>
<keyword evidence="1" id="KW-1133">Transmembrane helix</keyword>
<dbReference type="AlphaFoldDB" id="Q164C0"/>
<reference evidence="2 3" key="1">
    <citation type="journal article" date="2007" name="J. Bacteriol.">
        <title>The complete genome sequence of Roseobacter denitrificans reveals a mixotrophic rather than photosynthetic metabolism.</title>
        <authorList>
            <person name="Swingley W.D."/>
            <person name="Sadekar S."/>
            <person name="Mastrian S.D."/>
            <person name="Matthies H.J."/>
            <person name="Hao J."/>
            <person name="Ramos H."/>
            <person name="Acharya C.R."/>
            <person name="Conrad A.L."/>
            <person name="Taylor H.L."/>
            <person name="Dejesa L.C."/>
            <person name="Shah M.K."/>
            <person name="O'huallachain M.E."/>
            <person name="Lince M.T."/>
            <person name="Blankenship R.E."/>
            <person name="Beatty J.T."/>
            <person name="Touchman J.W."/>
        </authorList>
    </citation>
    <scope>NUCLEOTIDE SEQUENCE [LARGE SCALE GENOMIC DNA]</scope>
    <source>
        <strain evidence="3">ATCC 33942 / OCh 114</strain>
    </source>
</reference>
<gene>
    <name evidence="2" type="ordered locus">RD1_3166</name>
</gene>
<sequence>MILDVSGVSSDALGDFYFDAGLFLISLIFLFRLVYRGVLFVFLR</sequence>
<accession>Q164C0</accession>
<feature type="transmembrane region" description="Helical" evidence="1">
    <location>
        <begin position="20"/>
        <end position="43"/>
    </location>
</feature>